<evidence type="ECO:0000313" key="1">
    <source>
        <dbReference type="EMBL" id="CAD9494609.1"/>
    </source>
</evidence>
<dbReference type="AlphaFoldDB" id="A0A7S2MP96"/>
<sequence length="163" mass="18298">MPKVPYPTEHKLTKWTAQPSAKHEHCMDFYLETWYSEGWALETKKWVWPEFKQMGTSQAKVTLEPGFLIVENEKGEKASLKLPRYVNPAGPIVEVSTDLPFVVTLPQLVPNYPAKAPVDHNLTYLNPDGTPKPHPGVTTWYKGQIVTSADEVAKLDELVPASA</sequence>
<name>A0A7S2MP96_9EUKA</name>
<proteinExistence type="predicted"/>
<protein>
    <submittedName>
        <fullName evidence="1">Uncharacterized protein</fullName>
    </submittedName>
</protein>
<organism evidence="1">
    <name type="scientific">Haptolina brevifila</name>
    <dbReference type="NCBI Taxonomy" id="156173"/>
    <lineage>
        <taxon>Eukaryota</taxon>
        <taxon>Haptista</taxon>
        <taxon>Haptophyta</taxon>
        <taxon>Prymnesiophyceae</taxon>
        <taxon>Prymnesiales</taxon>
        <taxon>Prymnesiaceae</taxon>
        <taxon>Haptolina</taxon>
    </lineage>
</organism>
<dbReference type="EMBL" id="HBGU01051061">
    <property type="protein sequence ID" value="CAD9494609.1"/>
    <property type="molecule type" value="Transcribed_RNA"/>
</dbReference>
<reference evidence="1" key="1">
    <citation type="submission" date="2021-01" db="EMBL/GenBank/DDBJ databases">
        <authorList>
            <person name="Corre E."/>
            <person name="Pelletier E."/>
            <person name="Niang G."/>
            <person name="Scheremetjew M."/>
            <person name="Finn R."/>
            <person name="Kale V."/>
            <person name="Holt S."/>
            <person name="Cochrane G."/>
            <person name="Meng A."/>
            <person name="Brown T."/>
            <person name="Cohen L."/>
        </authorList>
    </citation>
    <scope>NUCLEOTIDE SEQUENCE</scope>
    <source>
        <strain evidence="1">UTEX LB 985</strain>
    </source>
</reference>
<accession>A0A7S2MP96</accession>
<gene>
    <name evidence="1" type="ORF">CBRE1094_LOCUS27829</name>
</gene>